<evidence type="ECO:0000256" key="4">
    <source>
        <dbReference type="ARBA" id="ARBA00022475"/>
    </source>
</evidence>
<dbReference type="SUPFAM" id="SSF47384">
    <property type="entry name" value="Homodimeric domain of signal transducing histidine kinase"/>
    <property type="match status" value="1"/>
</dbReference>
<dbReference type="PROSITE" id="PS50109">
    <property type="entry name" value="HIS_KIN"/>
    <property type="match status" value="1"/>
</dbReference>
<dbReference type="InterPro" id="IPR003594">
    <property type="entry name" value="HATPase_dom"/>
</dbReference>
<dbReference type="Pfam" id="PF00512">
    <property type="entry name" value="HisKA"/>
    <property type="match status" value="1"/>
</dbReference>
<dbReference type="GO" id="GO:0006355">
    <property type="term" value="P:regulation of DNA-templated transcription"/>
    <property type="evidence" value="ECO:0007669"/>
    <property type="project" value="InterPro"/>
</dbReference>
<dbReference type="InterPro" id="IPR036890">
    <property type="entry name" value="HATPase_C_sf"/>
</dbReference>
<dbReference type="InterPro" id="IPR035965">
    <property type="entry name" value="PAS-like_dom_sf"/>
</dbReference>
<evidence type="ECO:0000256" key="6">
    <source>
        <dbReference type="ARBA" id="ARBA00022679"/>
    </source>
</evidence>
<keyword evidence="7 14" id="KW-0812">Transmembrane</keyword>
<dbReference type="CDD" id="cd00082">
    <property type="entry name" value="HisKA"/>
    <property type="match status" value="1"/>
</dbReference>
<evidence type="ECO:0000259" key="15">
    <source>
        <dbReference type="PROSITE" id="PS50109"/>
    </source>
</evidence>
<sequence length="734" mass="82787">MKLRQRSSIDEKELRKRRRERIIIVVVGILTITFTLLASQFFNKNELPLTTNIFVYGLTSINAILIILLLFLIIRNVVKLFYEHRRGIIGSRLRTKLVATFVGLSLIPTFLLFLFAVNFLSYSMEFWFNIKIGDALNRSLEVAQVYYQQMEEQAKFNARQISSDITQNRLYEHERAAYLKSFISQRQKNSKVGMVETYFDFQKERLVFPDAEHPELVSVTLDPKTIEDIYSGKEQSTIQPTSIGDAVVGIVPVFSPAVPSEVIGRVSVSYIVPKGFVDKLRSIADASEQYGKIKLLKNPIKSNYIITLTIVTLVIIFLATWFGLSLAKGITDPIQDLVLATNRITQGDLDSRINIEADDEIGLLVKSFNQMTVDLKKSKSSVEEANLNLEQRRKYMETVLRNVSAGVISVDKNGMITTINRAAEIMFDIKADKVLLQNYRDLMMPEHLSLVDEFLQEMKENDESVLEKQLEVMLKDKAITVLLTITTIRDDEGRHSGNVVVFEDLTQLQKAERAAAWREVARRMAHEIKNPLTPVQLSAQRLQKKYGDKLGEDGSVFKECTQTIIDQVEVLKNLVNEFSRYARMPVTTLSPNDLNAVVSDAVLLFQDAHKDIVFELKPAEGLPKFDLDAEQINRVMINLLDNAVAAIDKKSGHVDIIVSYDEQHRKATVTVADNGRGVPASYKRKVFEPYFSTKKAGTGLGLAIVSSIISDHRGQVIVADNTPTGTAVSFQLPV</sequence>
<feature type="domain" description="PAS" evidence="16">
    <location>
        <begin position="392"/>
        <end position="462"/>
    </location>
</feature>
<dbReference type="CDD" id="cd06225">
    <property type="entry name" value="HAMP"/>
    <property type="match status" value="1"/>
</dbReference>
<comment type="caution">
    <text evidence="18">The sequence shown here is derived from an EMBL/GenBank/DDBJ whole genome shotgun (WGS) entry which is preliminary data.</text>
</comment>
<name>A0A0W8FSG3_9ZZZZ</name>
<dbReference type="NCBIfam" id="TIGR00229">
    <property type="entry name" value="sensory_box"/>
    <property type="match status" value="1"/>
</dbReference>
<organism evidence="18">
    <name type="scientific">hydrocarbon metagenome</name>
    <dbReference type="NCBI Taxonomy" id="938273"/>
    <lineage>
        <taxon>unclassified sequences</taxon>
        <taxon>metagenomes</taxon>
        <taxon>ecological metagenomes</taxon>
    </lineage>
</organism>
<feature type="transmembrane region" description="Helical" evidence="14">
    <location>
        <begin position="21"/>
        <end position="42"/>
    </location>
</feature>
<dbReference type="SMART" id="SM00091">
    <property type="entry name" value="PAS"/>
    <property type="match status" value="1"/>
</dbReference>
<keyword evidence="12" id="KW-0902">Two-component regulatory system</keyword>
<dbReference type="InterPro" id="IPR050351">
    <property type="entry name" value="BphY/WalK/GraS-like"/>
</dbReference>
<dbReference type="PANTHER" id="PTHR42878">
    <property type="entry name" value="TWO-COMPONENT HISTIDINE KINASE"/>
    <property type="match status" value="1"/>
</dbReference>
<reference evidence="18" key="1">
    <citation type="journal article" date="2015" name="Proc. Natl. Acad. Sci. U.S.A.">
        <title>Networks of energetic and metabolic interactions define dynamics in microbial communities.</title>
        <authorList>
            <person name="Embree M."/>
            <person name="Liu J.K."/>
            <person name="Al-Bassam M.M."/>
            <person name="Zengler K."/>
        </authorList>
    </citation>
    <scope>NUCLEOTIDE SEQUENCE</scope>
</reference>
<dbReference type="Gene3D" id="1.10.287.130">
    <property type="match status" value="1"/>
</dbReference>
<accession>A0A0W8FSG3</accession>
<dbReference type="GO" id="GO:0000156">
    <property type="term" value="F:phosphorelay response regulator activity"/>
    <property type="evidence" value="ECO:0007669"/>
    <property type="project" value="TreeGrafter"/>
</dbReference>
<evidence type="ECO:0000313" key="18">
    <source>
        <dbReference type="EMBL" id="KUG23856.1"/>
    </source>
</evidence>
<dbReference type="InterPro" id="IPR003660">
    <property type="entry name" value="HAMP_dom"/>
</dbReference>
<keyword evidence="13 14" id="KW-0472">Membrane</keyword>
<evidence type="ECO:0000256" key="1">
    <source>
        <dbReference type="ARBA" id="ARBA00000085"/>
    </source>
</evidence>
<dbReference type="SMART" id="SM00387">
    <property type="entry name" value="HATPase_c"/>
    <property type="match status" value="1"/>
</dbReference>
<dbReference type="Pfam" id="PF00989">
    <property type="entry name" value="PAS"/>
    <property type="match status" value="1"/>
</dbReference>
<keyword evidence="4" id="KW-1003">Cell membrane</keyword>
<dbReference type="GO" id="GO:0000155">
    <property type="term" value="F:phosphorelay sensor kinase activity"/>
    <property type="evidence" value="ECO:0007669"/>
    <property type="project" value="InterPro"/>
</dbReference>
<dbReference type="InterPro" id="IPR005467">
    <property type="entry name" value="His_kinase_dom"/>
</dbReference>
<dbReference type="GO" id="GO:0030295">
    <property type="term" value="F:protein kinase activator activity"/>
    <property type="evidence" value="ECO:0007669"/>
    <property type="project" value="TreeGrafter"/>
</dbReference>
<proteinExistence type="predicted"/>
<comment type="catalytic activity">
    <reaction evidence="1">
        <text>ATP + protein L-histidine = ADP + protein N-phospho-L-histidine.</text>
        <dbReference type="EC" id="2.7.13.3"/>
    </reaction>
</comment>
<keyword evidence="6" id="KW-0808">Transferase</keyword>
<dbReference type="Gene3D" id="3.30.565.10">
    <property type="entry name" value="Histidine kinase-like ATPase, C-terminal domain"/>
    <property type="match status" value="1"/>
</dbReference>
<dbReference type="InterPro" id="IPR004358">
    <property type="entry name" value="Sig_transdc_His_kin-like_C"/>
</dbReference>
<dbReference type="SUPFAM" id="SSF158472">
    <property type="entry name" value="HAMP domain-like"/>
    <property type="match status" value="1"/>
</dbReference>
<dbReference type="Pfam" id="PF00672">
    <property type="entry name" value="HAMP"/>
    <property type="match status" value="1"/>
</dbReference>
<dbReference type="SUPFAM" id="SSF55785">
    <property type="entry name" value="PYP-like sensor domain (PAS domain)"/>
    <property type="match status" value="1"/>
</dbReference>
<dbReference type="PROSITE" id="PS50885">
    <property type="entry name" value="HAMP"/>
    <property type="match status" value="1"/>
</dbReference>
<dbReference type="InterPro" id="IPR000014">
    <property type="entry name" value="PAS"/>
</dbReference>
<evidence type="ECO:0000259" key="16">
    <source>
        <dbReference type="PROSITE" id="PS50112"/>
    </source>
</evidence>
<evidence type="ECO:0000256" key="3">
    <source>
        <dbReference type="ARBA" id="ARBA00012438"/>
    </source>
</evidence>
<dbReference type="GO" id="GO:0005524">
    <property type="term" value="F:ATP binding"/>
    <property type="evidence" value="ECO:0007669"/>
    <property type="project" value="UniProtKB-KW"/>
</dbReference>
<dbReference type="InterPro" id="IPR045671">
    <property type="entry name" value="NtrY-like_N"/>
</dbReference>
<evidence type="ECO:0000256" key="7">
    <source>
        <dbReference type="ARBA" id="ARBA00022692"/>
    </source>
</evidence>
<gene>
    <name evidence="18" type="ORF">ASZ90_006341</name>
</gene>
<dbReference type="SMART" id="SM00388">
    <property type="entry name" value="HisKA"/>
    <property type="match status" value="1"/>
</dbReference>
<dbReference type="PRINTS" id="PR00344">
    <property type="entry name" value="BCTRLSENSOR"/>
</dbReference>
<dbReference type="InterPro" id="IPR003661">
    <property type="entry name" value="HisK_dim/P_dom"/>
</dbReference>
<dbReference type="InterPro" id="IPR017232">
    <property type="entry name" value="NtrY"/>
</dbReference>
<dbReference type="EC" id="2.7.13.3" evidence="3"/>
<dbReference type="SMART" id="SM00304">
    <property type="entry name" value="HAMP"/>
    <property type="match status" value="1"/>
</dbReference>
<dbReference type="InterPro" id="IPR013767">
    <property type="entry name" value="PAS_fold"/>
</dbReference>
<keyword evidence="10" id="KW-0067">ATP-binding</keyword>
<dbReference type="EMBL" id="LNQE01000882">
    <property type="protein sequence ID" value="KUG23856.1"/>
    <property type="molecule type" value="Genomic_DNA"/>
</dbReference>
<keyword evidence="5" id="KW-0597">Phosphoprotein</keyword>
<dbReference type="GO" id="GO:0007234">
    <property type="term" value="P:osmosensory signaling via phosphorelay pathway"/>
    <property type="evidence" value="ECO:0007669"/>
    <property type="project" value="TreeGrafter"/>
</dbReference>
<feature type="domain" description="Histidine kinase" evidence="15">
    <location>
        <begin position="523"/>
        <end position="734"/>
    </location>
</feature>
<evidence type="ECO:0000259" key="17">
    <source>
        <dbReference type="PROSITE" id="PS50885"/>
    </source>
</evidence>
<feature type="transmembrane region" description="Helical" evidence="14">
    <location>
        <begin position="54"/>
        <end position="78"/>
    </location>
</feature>
<keyword evidence="11 14" id="KW-1133">Transmembrane helix</keyword>
<dbReference type="AlphaFoldDB" id="A0A0W8FSG3"/>
<dbReference type="Pfam" id="PF19312">
    <property type="entry name" value="NtrY_N"/>
    <property type="match status" value="1"/>
</dbReference>
<feature type="transmembrane region" description="Helical" evidence="14">
    <location>
        <begin position="304"/>
        <end position="324"/>
    </location>
</feature>
<dbReference type="Gene3D" id="3.30.450.20">
    <property type="entry name" value="PAS domain"/>
    <property type="match status" value="2"/>
</dbReference>
<dbReference type="PROSITE" id="PS50112">
    <property type="entry name" value="PAS"/>
    <property type="match status" value="1"/>
</dbReference>
<evidence type="ECO:0000256" key="8">
    <source>
        <dbReference type="ARBA" id="ARBA00022741"/>
    </source>
</evidence>
<evidence type="ECO:0000256" key="2">
    <source>
        <dbReference type="ARBA" id="ARBA00004651"/>
    </source>
</evidence>
<comment type="subcellular location">
    <subcellularLocation>
        <location evidence="2">Cell membrane</location>
        <topology evidence="2">Multi-pass membrane protein</topology>
    </subcellularLocation>
</comment>
<dbReference type="CDD" id="cd00130">
    <property type="entry name" value="PAS"/>
    <property type="match status" value="1"/>
</dbReference>
<evidence type="ECO:0000256" key="5">
    <source>
        <dbReference type="ARBA" id="ARBA00022553"/>
    </source>
</evidence>
<feature type="domain" description="HAMP" evidence="17">
    <location>
        <begin position="328"/>
        <end position="380"/>
    </location>
</feature>
<feature type="transmembrane region" description="Helical" evidence="14">
    <location>
        <begin position="98"/>
        <end position="120"/>
    </location>
</feature>
<dbReference type="PANTHER" id="PTHR42878:SF13">
    <property type="entry name" value="HISTIDINE KINASE"/>
    <property type="match status" value="1"/>
</dbReference>
<dbReference type="Pfam" id="PF02518">
    <property type="entry name" value="HATPase_c"/>
    <property type="match status" value="1"/>
</dbReference>
<dbReference type="PIRSF" id="PIRSF037532">
    <property type="entry name" value="STHK_NtrY"/>
    <property type="match status" value="1"/>
</dbReference>
<keyword evidence="9" id="KW-0418">Kinase</keyword>
<dbReference type="GO" id="GO:0005886">
    <property type="term" value="C:plasma membrane"/>
    <property type="evidence" value="ECO:0007669"/>
    <property type="project" value="UniProtKB-SubCell"/>
</dbReference>
<evidence type="ECO:0000256" key="13">
    <source>
        <dbReference type="ARBA" id="ARBA00023136"/>
    </source>
</evidence>
<keyword evidence="8" id="KW-0547">Nucleotide-binding</keyword>
<evidence type="ECO:0000256" key="10">
    <source>
        <dbReference type="ARBA" id="ARBA00022840"/>
    </source>
</evidence>
<evidence type="ECO:0000256" key="14">
    <source>
        <dbReference type="SAM" id="Phobius"/>
    </source>
</evidence>
<evidence type="ECO:0000256" key="12">
    <source>
        <dbReference type="ARBA" id="ARBA00023012"/>
    </source>
</evidence>
<protein>
    <recommendedName>
        <fullName evidence="3">histidine kinase</fullName>
        <ecNumber evidence="3">2.7.13.3</ecNumber>
    </recommendedName>
</protein>
<evidence type="ECO:0000256" key="11">
    <source>
        <dbReference type="ARBA" id="ARBA00022989"/>
    </source>
</evidence>
<dbReference type="Gene3D" id="6.10.340.10">
    <property type="match status" value="1"/>
</dbReference>
<dbReference type="InterPro" id="IPR036097">
    <property type="entry name" value="HisK_dim/P_sf"/>
</dbReference>
<dbReference type="SUPFAM" id="SSF55874">
    <property type="entry name" value="ATPase domain of HSP90 chaperone/DNA topoisomerase II/histidine kinase"/>
    <property type="match status" value="1"/>
</dbReference>
<evidence type="ECO:0000256" key="9">
    <source>
        <dbReference type="ARBA" id="ARBA00022777"/>
    </source>
</evidence>